<dbReference type="PANTHER" id="PTHR43852:SF2">
    <property type="entry name" value="PROTEIN ADENYLYLTRANSFERASE MNTA"/>
    <property type="match status" value="1"/>
</dbReference>
<dbReference type="Gene3D" id="3.30.460.10">
    <property type="entry name" value="Beta Polymerase, domain 2"/>
    <property type="match status" value="1"/>
</dbReference>
<dbReference type="EMBL" id="CP007029">
    <property type="protein sequence ID" value="AHE98264.1"/>
    <property type="molecule type" value="Genomic_DNA"/>
</dbReference>
<dbReference type="RefSeq" id="WP_006747589.1">
    <property type="nucleotide sequence ID" value="NZ_CP007029.1"/>
</dbReference>
<sequence length="107" mass="12110">MSGSNELRHGLPLRVVERLRGVFVGWPEIERAVLYGSRAKGTHRNGSDIDLCLEGEQLGLTDLLRISDEIDELLLPWKVDLSLRHMIDNPDLLEHIARVGIALYERA</sequence>
<gene>
    <name evidence="2" type="ORF">THITH_08310</name>
</gene>
<dbReference type="SUPFAM" id="SSF81301">
    <property type="entry name" value="Nucleotidyltransferase"/>
    <property type="match status" value="1"/>
</dbReference>
<evidence type="ECO:0000259" key="1">
    <source>
        <dbReference type="Pfam" id="PF18765"/>
    </source>
</evidence>
<proteinExistence type="predicted"/>
<dbReference type="Pfam" id="PF18765">
    <property type="entry name" value="Polbeta"/>
    <property type="match status" value="1"/>
</dbReference>
<feature type="domain" description="Polymerase beta nucleotidyltransferase" evidence="1">
    <location>
        <begin position="21"/>
        <end position="106"/>
    </location>
</feature>
<protein>
    <submittedName>
        <fullName evidence="2">DNA polymerase</fullName>
    </submittedName>
</protein>
<dbReference type="OrthoDB" id="9803106at2"/>
<dbReference type="InterPro" id="IPR043519">
    <property type="entry name" value="NT_sf"/>
</dbReference>
<evidence type="ECO:0000313" key="2">
    <source>
        <dbReference type="EMBL" id="AHE98264.1"/>
    </source>
</evidence>
<dbReference type="AlphaFoldDB" id="W0DI19"/>
<name>W0DI19_9GAMM</name>
<dbReference type="InterPro" id="IPR041633">
    <property type="entry name" value="Polbeta"/>
</dbReference>
<dbReference type="CDD" id="cd05403">
    <property type="entry name" value="NT_KNTase_like"/>
    <property type="match status" value="1"/>
</dbReference>
<keyword evidence="3" id="KW-1185">Reference proteome</keyword>
<dbReference type="Proteomes" id="UP000005289">
    <property type="component" value="Chromosome"/>
</dbReference>
<evidence type="ECO:0000313" key="3">
    <source>
        <dbReference type="Proteomes" id="UP000005289"/>
    </source>
</evidence>
<organism evidence="2 3">
    <name type="scientific">Thioalkalivibrio paradoxus ARh 1</name>
    <dbReference type="NCBI Taxonomy" id="713585"/>
    <lineage>
        <taxon>Bacteria</taxon>
        <taxon>Pseudomonadati</taxon>
        <taxon>Pseudomonadota</taxon>
        <taxon>Gammaproteobacteria</taxon>
        <taxon>Chromatiales</taxon>
        <taxon>Ectothiorhodospiraceae</taxon>
        <taxon>Thioalkalivibrio</taxon>
    </lineage>
</organism>
<dbReference type="PANTHER" id="PTHR43852">
    <property type="entry name" value="NUCLEOTIDYLTRANSFERASE"/>
    <property type="match status" value="1"/>
</dbReference>
<dbReference type="KEGG" id="tti:THITH_08310"/>
<reference evidence="2 3" key="1">
    <citation type="submission" date="2013-12" db="EMBL/GenBank/DDBJ databases">
        <authorList>
            <consortium name="DOE Joint Genome Institute"/>
            <person name="Muyzer G."/>
            <person name="Huntemann M."/>
            <person name="Han J."/>
            <person name="Chen A."/>
            <person name="Kyrpides N."/>
            <person name="Mavromatis K."/>
            <person name="Markowitz V."/>
            <person name="Palaniappan K."/>
            <person name="Ivanova N."/>
            <person name="Schaumberg A."/>
            <person name="Pati A."/>
            <person name="Liolios K."/>
            <person name="Nordberg H.P."/>
            <person name="Cantor M.N."/>
            <person name="Hua S.X."/>
            <person name="Woyke T."/>
        </authorList>
    </citation>
    <scope>NUCLEOTIDE SEQUENCE [LARGE SCALE GENOMIC DNA]</scope>
    <source>
        <strain evidence="2 3">ARh 1</strain>
    </source>
</reference>
<dbReference type="InterPro" id="IPR052930">
    <property type="entry name" value="TA_antitoxin_MntA"/>
</dbReference>
<dbReference type="HOGENOM" id="CLU_130257_5_1_6"/>
<accession>W0DI19</accession>